<dbReference type="OrthoDB" id="1427476at2759"/>
<sequence length="138" mass="16108">MKTISKLQEEEPTFSSMSRSSGKRKPPDDNNYYAESLLHEKRQRVFSEAHKDSCGDDDSETKEASTMVGLEAIQWKLDKGMYLKADEFADEIRLMLSNVKLYDSKIRGIHRMAMKLREEFEKRWESMKESFSEGSKKP</sequence>
<evidence type="ECO:0000256" key="2">
    <source>
        <dbReference type="SAM" id="MobiDB-lite"/>
    </source>
</evidence>
<evidence type="ECO:0000313" key="4">
    <source>
        <dbReference type="EMBL" id="KAF7825702.1"/>
    </source>
</evidence>
<evidence type="ECO:0000256" key="1">
    <source>
        <dbReference type="ARBA" id="ARBA00023117"/>
    </source>
</evidence>
<accession>A0A834TR05</accession>
<dbReference type="InterPro" id="IPR001487">
    <property type="entry name" value="Bromodomain"/>
</dbReference>
<reference evidence="4" key="1">
    <citation type="submission" date="2020-09" db="EMBL/GenBank/DDBJ databases">
        <title>Genome-Enabled Discovery of Anthraquinone Biosynthesis in Senna tora.</title>
        <authorList>
            <person name="Kang S.-H."/>
            <person name="Pandey R.P."/>
            <person name="Lee C.-M."/>
            <person name="Sim J.-S."/>
            <person name="Jeong J.-T."/>
            <person name="Choi B.-S."/>
            <person name="Jung M."/>
            <person name="Ginzburg D."/>
            <person name="Zhao K."/>
            <person name="Won S.Y."/>
            <person name="Oh T.-J."/>
            <person name="Yu Y."/>
            <person name="Kim N.-H."/>
            <person name="Lee O.R."/>
            <person name="Lee T.-H."/>
            <person name="Bashyal P."/>
            <person name="Kim T.-S."/>
            <person name="Lee W.-H."/>
            <person name="Kawkins C."/>
            <person name="Kim C.-K."/>
            <person name="Kim J.S."/>
            <person name="Ahn B.O."/>
            <person name="Rhee S.Y."/>
            <person name="Sohng J.K."/>
        </authorList>
    </citation>
    <scope>NUCLEOTIDE SEQUENCE</scope>
    <source>
        <tissue evidence="4">Leaf</tissue>
    </source>
</reference>
<comment type="caution">
    <text evidence="4">The sequence shown here is derived from an EMBL/GenBank/DDBJ whole genome shotgun (WGS) entry which is preliminary data.</text>
</comment>
<evidence type="ECO:0000313" key="5">
    <source>
        <dbReference type="Proteomes" id="UP000634136"/>
    </source>
</evidence>
<dbReference type="Pfam" id="PF00439">
    <property type="entry name" value="Bromodomain"/>
    <property type="match status" value="1"/>
</dbReference>
<dbReference type="SMART" id="SM00297">
    <property type="entry name" value="BROMO"/>
    <property type="match status" value="1"/>
</dbReference>
<keyword evidence="5" id="KW-1185">Reference proteome</keyword>
<organism evidence="4 5">
    <name type="scientific">Senna tora</name>
    <dbReference type="NCBI Taxonomy" id="362788"/>
    <lineage>
        <taxon>Eukaryota</taxon>
        <taxon>Viridiplantae</taxon>
        <taxon>Streptophyta</taxon>
        <taxon>Embryophyta</taxon>
        <taxon>Tracheophyta</taxon>
        <taxon>Spermatophyta</taxon>
        <taxon>Magnoliopsida</taxon>
        <taxon>eudicotyledons</taxon>
        <taxon>Gunneridae</taxon>
        <taxon>Pentapetalae</taxon>
        <taxon>rosids</taxon>
        <taxon>fabids</taxon>
        <taxon>Fabales</taxon>
        <taxon>Fabaceae</taxon>
        <taxon>Caesalpinioideae</taxon>
        <taxon>Cassia clade</taxon>
        <taxon>Senna</taxon>
    </lineage>
</organism>
<evidence type="ECO:0000259" key="3">
    <source>
        <dbReference type="SMART" id="SM00297"/>
    </source>
</evidence>
<feature type="domain" description="Bromo" evidence="3">
    <location>
        <begin position="23"/>
        <end position="129"/>
    </location>
</feature>
<name>A0A834TR05_9FABA</name>
<dbReference type="EMBL" id="JAAIUW010000006">
    <property type="protein sequence ID" value="KAF7825702.1"/>
    <property type="molecule type" value="Genomic_DNA"/>
</dbReference>
<gene>
    <name evidence="4" type="ORF">G2W53_016866</name>
</gene>
<keyword evidence="1" id="KW-0103">Bromodomain</keyword>
<dbReference type="Gene3D" id="1.20.920.10">
    <property type="entry name" value="Bromodomain-like"/>
    <property type="match status" value="1"/>
</dbReference>
<dbReference type="Proteomes" id="UP000634136">
    <property type="component" value="Unassembled WGS sequence"/>
</dbReference>
<feature type="region of interest" description="Disordered" evidence="2">
    <location>
        <begin position="1"/>
        <end position="32"/>
    </location>
</feature>
<dbReference type="SUPFAM" id="SSF47370">
    <property type="entry name" value="Bromodomain"/>
    <property type="match status" value="1"/>
</dbReference>
<proteinExistence type="predicted"/>
<protein>
    <submittedName>
        <fullName evidence="4">Transcription factor GTE9 isoform X1</fullName>
    </submittedName>
</protein>
<dbReference type="AlphaFoldDB" id="A0A834TR05"/>
<dbReference type="InterPro" id="IPR036427">
    <property type="entry name" value="Bromodomain-like_sf"/>
</dbReference>